<evidence type="ECO:0000256" key="1">
    <source>
        <dbReference type="SAM" id="Coils"/>
    </source>
</evidence>
<feature type="compositionally biased region" description="Low complexity" evidence="2">
    <location>
        <begin position="18"/>
        <end position="30"/>
    </location>
</feature>
<dbReference type="PANTHER" id="PTHR34439">
    <property type="entry name" value="CENTROBIN"/>
    <property type="match status" value="1"/>
</dbReference>
<dbReference type="OrthoDB" id="8190486at2759"/>
<comment type="caution">
    <text evidence="3">The sequence shown here is derived from an EMBL/GenBank/DDBJ whole genome shotgun (WGS) entry which is preliminary data.</text>
</comment>
<dbReference type="PANTHER" id="PTHR34439:SF1">
    <property type="entry name" value="CENTROBIN"/>
    <property type="match status" value="1"/>
</dbReference>
<dbReference type="GO" id="GO:0007099">
    <property type="term" value="P:centriole replication"/>
    <property type="evidence" value="ECO:0007669"/>
    <property type="project" value="InterPro"/>
</dbReference>
<name>A0A401PUW0_SCYTO</name>
<organism evidence="3 4">
    <name type="scientific">Scyliorhinus torazame</name>
    <name type="common">Cloudy catshark</name>
    <name type="synonym">Catulus torazame</name>
    <dbReference type="NCBI Taxonomy" id="75743"/>
    <lineage>
        <taxon>Eukaryota</taxon>
        <taxon>Metazoa</taxon>
        <taxon>Chordata</taxon>
        <taxon>Craniata</taxon>
        <taxon>Vertebrata</taxon>
        <taxon>Chondrichthyes</taxon>
        <taxon>Elasmobranchii</taxon>
        <taxon>Galeomorphii</taxon>
        <taxon>Galeoidea</taxon>
        <taxon>Carcharhiniformes</taxon>
        <taxon>Scyliorhinidae</taxon>
        <taxon>Scyliorhinus</taxon>
    </lineage>
</organism>
<feature type="coiled-coil region" evidence="1">
    <location>
        <begin position="322"/>
        <end position="356"/>
    </location>
</feature>
<gene>
    <name evidence="3" type="ORF">scyTo_0019942</name>
</gene>
<proteinExistence type="predicted"/>
<sequence>MDSPIRPEDLMSDVEPLPASAPSSASASPHAAWAAAASMPCFDRPASTAVSRSLPSSPCASLASSSELTTRLYASLQMGCELGAARCLPPPQCTSPKQVDTSQHKEASVHSDRPNPALIGPHSRTQPPDPTAKLATISRSHARPGLVRDMVSASHSETATSRHSRSVQFAEEGPAQLASSELEEPVVQMTQRLFKKVEGSNGAKTGSRHVSEMESVRSHLQNMLKLSQELTYRDAAVSPTSPTPAQKAAEDQRDDDSFESDCTSTLLSAKPLQEISVSPPMSILGLDEAALFPRYSRMRMGTGEGMAAESSLFECQILKDTLDKERTRRKHCERQIQSLQNKILELQQQLAVAVSADRKKDIMIEQLDKTLVKVVDGWKKHDTEKSEALRQLQEEREASERRRGKQQQALFSLEHHLTQANQTLAKEQQEKGLLEEERSVLVCAQRETQRAQDAQQVLASVQTELQRLEIELDAAKRDKENLQMDLSLVKVKHAHHFLISLLVRATILCRKGARSVRNRRGIIPFSVMGQCLENPKVYHGVPLTHIF</sequence>
<feature type="coiled-coil region" evidence="1">
    <location>
        <begin position="382"/>
        <end position="492"/>
    </location>
</feature>
<feature type="region of interest" description="Disordered" evidence="2">
    <location>
        <begin position="151"/>
        <end position="182"/>
    </location>
</feature>
<feature type="region of interest" description="Disordered" evidence="2">
    <location>
        <begin position="235"/>
        <end position="261"/>
    </location>
</feature>
<dbReference type="InterPro" id="IPR038923">
    <property type="entry name" value="Centrobin"/>
</dbReference>
<evidence type="ECO:0000256" key="2">
    <source>
        <dbReference type="SAM" id="MobiDB-lite"/>
    </source>
</evidence>
<dbReference type="GO" id="GO:0005813">
    <property type="term" value="C:centrosome"/>
    <property type="evidence" value="ECO:0007669"/>
    <property type="project" value="TreeGrafter"/>
</dbReference>
<dbReference type="GO" id="GO:1902017">
    <property type="term" value="P:regulation of cilium assembly"/>
    <property type="evidence" value="ECO:0007669"/>
    <property type="project" value="InterPro"/>
</dbReference>
<evidence type="ECO:0008006" key="5">
    <source>
        <dbReference type="Google" id="ProtNLM"/>
    </source>
</evidence>
<feature type="region of interest" description="Disordered" evidence="2">
    <location>
        <begin position="87"/>
        <end position="132"/>
    </location>
</feature>
<evidence type="ECO:0000313" key="3">
    <source>
        <dbReference type="EMBL" id="GCB76911.1"/>
    </source>
</evidence>
<reference evidence="3 4" key="1">
    <citation type="journal article" date="2018" name="Nat. Ecol. Evol.">
        <title>Shark genomes provide insights into elasmobranch evolution and the origin of vertebrates.</title>
        <authorList>
            <person name="Hara Y"/>
            <person name="Yamaguchi K"/>
            <person name="Onimaru K"/>
            <person name="Kadota M"/>
            <person name="Koyanagi M"/>
            <person name="Keeley SD"/>
            <person name="Tatsumi K"/>
            <person name="Tanaka K"/>
            <person name="Motone F"/>
            <person name="Kageyama Y"/>
            <person name="Nozu R"/>
            <person name="Adachi N"/>
            <person name="Nishimura O"/>
            <person name="Nakagawa R"/>
            <person name="Tanegashima C"/>
            <person name="Kiyatake I"/>
            <person name="Matsumoto R"/>
            <person name="Murakumo K"/>
            <person name="Nishida K"/>
            <person name="Terakita A"/>
            <person name="Kuratani S"/>
            <person name="Sato K"/>
            <person name="Hyodo S Kuraku.S."/>
        </authorList>
    </citation>
    <scope>NUCLEOTIDE SEQUENCE [LARGE SCALE GENOMIC DNA]</scope>
</reference>
<accession>A0A401PUW0</accession>
<evidence type="ECO:0000313" key="4">
    <source>
        <dbReference type="Proteomes" id="UP000288216"/>
    </source>
</evidence>
<dbReference type="GO" id="GO:0051299">
    <property type="term" value="P:centrosome separation"/>
    <property type="evidence" value="ECO:0007669"/>
    <property type="project" value="TreeGrafter"/>
</dbReference>
<protein>
    <recommendedName>
        <fullName evidence="5">Centrobin</fullName>
    </recommendedName>
</protein>
<dbReference type="Proteomes" id="UP000288216">
    <property type="component" value="Unassembled WGS sequence"/>
</dbReference>
<dbReference type="AlphaFoldDB" id="A0A401PUW0"/>
<feature type="compositionally biased region" description="Basic and acidic residues" evidence="2">
    <location>
        <begin position="102"/>
        <end position="113"/>
    </location>
</feature>
<feature type="region of interest" description="Disordered" evidence="2">
    <location>
        <begin position="1"/>
        <end position="30"/>
    </location>
</feature>
<keyword evidence="4" id="KW-1185">Reference proteome</keyword>
<dbReference type="EMBL" id="BFAA01015386">
    <property type="protein sequence ID" value="GCB76911.1"/>
    <property type="molecule type" value="Genomic_DNA"/>
</dbReference>
<keyword evidence="1" id="KW-0175">Coiled coil</keyword>
<dbReference type="GO" id="GO:1902410">
    <property type="term" value="P:mitotic cytokinetic process"/>
    <property type="evidence" value="ECO:0007669"/>
    <property type="project" value="TreeGrafter"/>
</dbReference>
<dbReference type="GO" id="GO:0005814">
    <property type="term" value="C:centriole"/>
    <property type="evidence" value="ECO:0007669"/>
    <property type="project" value="TreeGrafter"/>
</dbReference>